<dbReference type="STRING" id="35755.UL82_07890"/>
<feature type="transmembrane region" description="Helical" evidence="6">
    <location>
        <begin position="138"/>
        <end position="153"/>
    </location>
</feature>
<gene>
    <name evidence="7" type="ORF">UL82_07890</name>
</gene>
<evidence type="ECO:0000313" key="7">
    <source>
        <dbReference type="EMBL" id="AKE41739.1"/>
    </source>
</evidence>
<name>A0A0F6TE37_9CORY</name>
<evidence type="ECO:0000313" key="8">
    <source>
        <dbReference type="Proteomes" id="UP000033457"/>
    </source>
</evidence>
<proteinExistence type="predicted"/>
<keyword evidence="2" id="KW-1003">Cell membrane</keyword>
<comment type="subcellular location">
    <subcellularLocation>
        <location evidence="1">Membrane</location>
        <topology evidence="1">Multi-pass membrane protein</topology>
    </subcellularLocation>
</comment>
<dbReference type="InterPro" id="IPR051611">
    <property type="entry name" value="ECF_transporter_component"/>
</dbReference>
<dbReference type="KEGG" id="cku:UL82_07890"/>
<dbReference type="EMBL" id="CP011312">
    <property type="protein sequence ID" value="AKE41739.1"/>
    <property type="molecule type" value="Genomic_DNA"/>
</dbReference>
<dbReference type="PANTHER" id="PTHR34857:SF2">
    <property type="entry name" value="SLL0384 PROTEIN"/>
    <property type="match status" value="1"/>
</dbReference>
<evidence type="ECO:0000256" key="1">
    <source>
        <dbReference type="ARBA" id="ARBA00004141"/>
    </source>
</evidence>
<reference evidence="7 8" key="1">
    <citation type="journal article" date="2015" name="Genome Announc.">
        <title>Complete Genome Sequence of Corynebacterium kutscheri DSM 20755, a Corynebacterial Type Strain with Remarkably Low G+C Content of Chromosomal DNA.</title>
        <authorList>
            <person name="Ruckert C."/>
            <person name="Albersmeier A."/>
            <person name="Winkler A."/>
            <person name="Tauch A."/>
        </authorList>
    </citation>
    <scope>NUCLEOTIDE SEQUENCE [LARGE SCALE GENOMIC DNA]</scope>
    <source>
        <strain evidence="7 8">DSM 20755</strain>
    </source>
</reference>
<evidence type="ECO:0000256" key="4">
    <source>
        <dbReference type="ARBA" id="ARBA00022989"/>
    </source>
</evidence>
<dbReference type="PANTHER" id="PTHR34857">
    <property type="entry name" value="SLL0384 PROTEIN"/>
    <property type="match status" value="1"/>
</dbReference>
<evidence type="ECO:0000256" key="5">
    <source>
        <dbReference type="ARBA" id="ARBA00023136"/>
    </source>
</evidence>
<feature type="transmembrane region" description="Helical" evidence="6">
    <location>
        <begin position="58"/>
        <end position="75"/>
    </location>
</feature>
<dbReference type="AlphaFoldDB" id="A0A0F6TE37"/>
<dbReference type="CDD" id="cd16914">
    <property type="entry name" value="EcfT"/>
    <property type="match status" value="1"/>
</dbReference>
<sequence>MNLIYDINPVTRIIALALYTTPLLISVDIVSALVSLISTLFFAPLLGVKWPLLFRRGAPILIAAPISGLSMALYGRPEGKEYFSFLFAHVTDNSLALAAAIMVRVLAIGLPVIILLADIDPTELGDGLAQKLKLPSRFVIGAVAGARLVSLFRRDWDFLTRARRARGLADDGLIRNTMTMTFSLLVLALRRGTKLATAMEARGFGRDQPRTWARESVWGIKDILVLIVCITCSTVALIVALKTGYLRVLGA</sequence>
<evidence type="ECO:0000256" key="6">
    <source>
        <dbReference type="SAM" id="Phobius"/>
    </source>
</evidence>
<keyword evidence="5 6" id="KW-0472">Membrane</keyword>
<evidence type="ECO:0000256" key="2">
    <source>
        <dbReference type="ARBA" id="ARBA00022475"/>
    </source>
</evidence>
<feature type="transmembrane region" description="Helical" evidence="6">
    <location>
        <begin position="95"/>
        <end position="117"/>
    </location>
</feature>
<feature type="transmembrane region" description="Helical" evidence="6">
    <location>
        <begin position="23"/>
        <end position="46"/>
    </location>
</feature>
<dbReference type="GO" id="GO:0005886">
    <property type="term" value="C:plasma membrane"/>
    <property type="evidence" value="ECO:0007669"/>
    <property type="project" value="UniProtKB-ARBA"/>
</dbReference>
<feature type="transmembrane region" description="Helical" evidence="6">
    <location>
        <begin position="223"/>
        <end position="241"/>
    </location>
</feature>
<evidence type="ECO:0000256" key="3">
    <source>
        <dbReference type="ARBA" id="ARBA00022692"/>
    </source>
</evidence>
<dbReference type="HOGENOM" id="CLU_056469_6_0_11"/>
<organism evidence="7 8">
    <name type="scientific">Corynebacterium kutscheri</name>
    <dbReference type="NCBI Taxonomy" id="35755"/>
    <lineage>
        <taxon>Bacteria</taxon>
        <taxon>Bacillati</taxon>
        <taxon>Actinomycetota</taxon>
        <taxon>Actinomycetes</taxon>
        <taxon>Mycobacteriales</taxon>
        <taxon>Corynebacteriaceae</taxon>
        <taxon>Corynebacterium</taxon>
    </lineage>
</organism>
<keyword evidence="3 6" id="KW-0812">Transmembrane</keyword>
<dbReference type="RefSeq" id="WP_046440152.1">
    <property type="nucleotide sequence ID" value="NZ_CP011312.1"/>
</dbReference>
<dbReference type="Proteomes" id="UP000033457">
    <property type="component" value="Chromosome"/>
</dbReference>
<keyword evidence="4 6" id="KW-1133">Transmembrane helix</keyword>
<keyword evidence="8" id="KW-1185">Reference proteome</keyword>
<dbReference type="Pfam" id="PF02361">
    <property type="entry name" value="CbiQ"/>
    <property type="match status" value="1"/>
</dbReference>
<dbReference type="InterPro" id="IPR003339">
    <property type="entry name" value="ABC/ECF_trnsptr_transmembrane"/>
</dbReference>
<protein>
    <submittedName>
        <fullName evidence="7">ABC-type cobalt transport system, permease component CbiQ</fullName>
    </submittedName>
</protein>
<feature type="transmembrane region" description="Helical" evidence="6">
    <location>
        <begin position="173"/>
        <end position="189"/>
    </location>
</feature>
<accession>A0A0F6TE37</accession>
<dbReference type="OrthoDB" id="6400at2"/>